<evidence type="ECO:0000259" key="1">
    <source>
        <dbReference type="PROSITE" id="PS50404"/>
    </source>
</evidence>
<evidence type="ECO:0000313" key="4">
    <source>
        <dbReference type="Proteomes" id="UP000246132"/>
    </source>
</evidence>
<comment type="caution">
    <text evidence="3">The sequence shown here is derived from an EMBL/GenBank/DDBJ whole genome shotgun (WGS) entry which is preliminary data.</text>
</comment>
<feature type="domain" description="GST N-terminal" evidence="1">
    <location>
        <begin position="1"/>
        <end position="82"/>
    </location>
</feature>
<dbReference type="SUPFAM" id="SSF47616">
    <property type="entry name" value="GST C-terminal domain-like"/>
    <property type="match status" value="1"/>
</dbReference>
<dbReference type="PROSITE" id="PS50405">
    <property type="entry name" value="GST_CTER"/>
    <property type="match status" value="1"/>
</dbReference>
<organism evidence="3 4">
    <name type="scientific">Oceaniradius stylonematis</name>
    <dbReference type="NCBI Taxonomy" id="2184161"/>
    <lineage>
        <taxon>Bacteria</taxon>
        <taxon>Pseudomonadati</taxon>
        <taxon>Pseudomonadota</taxon>
        <taxon>Alphaproteobacteria</taxon>
        <taxon>Hyphomicrobiales</taxon>
        <taxon>Ahrensiaceae</taxon>
        <taxon>Oceaniradius</taxon>
    </lineage>
</organism>
<protein>
    <submittedName>
        <fullName evidence="3">Glutathione S-transferase family protein</fullName>
    </submittedName>
</protein>
<dbReference type="Gene3D" id="1.20.1050.10">
    <property type="match status" value="1"/>
</dbReference>
<feature type="domain" description="GST C-terminal" evidence="2">
    <location>
        <begin position="84"/>
        <end position="207"/>
    </location>
</feature>
<dbReference type="AlphaFoldDB" id="A0A3A8A6C5"/>
<dbReference type="Pfam" id="PF13409">
    <property type="entry name" value="GST_N_2"/>
    <property type="match status" value="1"/>
</dbReference>
<dbReference type="SFLD" id="SFLDG00358">
    <property type="entry name" value="Main_(cytGST)"/>
    <property type="match status" value="1"/>
</dbReference>
<evidence type="ECO:0000313" key="3">
    <source>
        <dbReference type="EMBL" id="RKF05832.1"/>
    </source>
</evidence>
<dbReference type="Proteomes" id="UP000246132">
    <property type="component" value="Unassembled WGS sequence"/>
</dbReference>
<accession>A0A3A8A6C5</accession>
<proteinExistence type="predicted"/>
<dbReference type="Pfam" id="PF13410">
    <property type="entry name" value="GST_C_2"/>
    <property type="match status" value="1"/>
</dbReference>
<dbReference type="InterPro" id="IPR036282">
    <property type="entry name" value="Glutathione-S-Trfase_C_sf"/>
</dbReference>
<dbReference type="PANTHER" id="PTHR44051:SF2">
    <property type="entry name" value="HYPOTHETICAL GLUTATHIONE S-TRANSFERASE LIKE PROTEIN"/>
    <property type="match status" value="1"/>
</dbReference>
<keyword evidence="3" id="KW-0808">Transferase</keyword>
<dbReference type="PANTHER" id="PTHR44051">
    <property type="entry name" value="GLUTATHIONE S-TRANSFERASE-RELATED"/>
    <property type="match status" value="1"/>
</dbReference>
<dbReference type="EMBL" id="QFWV02000008">
    <property type="protein sequence ID" value="RKF05832.1"/>
    <property type="molecule type" value="Genomic_DNA"/>
</dbReference>
<dbReference type="InterPro" id="IPR040079">
    <property type="entry name" value="Glutathione_S-Trfase"/>
</dbReference>
<dbReference type="InterPro" id="IPR010987">
    <property type="entry name" value="Glutathione-S-Trfase_C-like"/>
</dbReference>
<dbReference type="RefSeq" id="WP_109768196.1">
    <property type="nucleotide sequence ID" value="NZ_JASHJV010000017.1"/>
</dbReference>
<sequence length="207" mass="22972">MLTLWSMPSSGNSYKVRLLLAHLGLPFRHVPAEQGSGVTTSAEFRAINPAGKVPLLVLEDGRTIRESNAILLYLGDGTRFVPDDRYARALVHQWMFFEQYSHEPAIAVRAGILTYDDRAHLRTPDVLDPLLEKGHAALGLMERQLEATPFLAGDPLSVADICLYAYTHSAGDKGGFEMERFPAVNRWIERVAAEPGHVPLEWLPDAV</sequence>
<dbReference type="InterPro" id="IPR036249">
    <property type="entry name" value="Thioredoxin-like_sf"/>
</dbReference>
<dbReference type="SUPFAM" id="SSF52833">
    <property type="entry name" value="Thioredoxin-like"/>
    <property type="match status" value="1"/>
</dbReference>
<name>A0A3A8A6C5_9HYPH</name>
<gene>
    <name evidence="3" type="ORF">DEM25_014730</name>
</gene>
<keyword evidence="4" id="KW-1185">Reference proteome</keyword>
<dbReference type="PROSITE" id="PS50404">
    <property type="entry name" value="GST_NTER"/>
    <property type="match status" value="1"/>
</dbReference>
<dbReference type="GO" id="GO:0016740">
    <property type="term" value="F:transferase activity"/>
    <property type="evidence" value="ECO:0007669"/>
    <property type="project" value="UniProtKB-KW"/>
</dbReference>
<dbReference type="Gene3D" id="3.40.30.10">
    <property type="entry name" value="Glutaredoxin"/>
    <property type="match status" value="1"/>
</dbReference>
<dbReference type="InterPro" id="IPR004045">
    <property type="entry name" value="Glutathione_S-Trfase_N"/>
</dbReference>
<evidence type="ECO:0000259" key="2">
    <source>
        <dbReference type="PROSITE" id="PS50405"/>
    </source>
</evidence>
<dbReference type="OrthoDB" id="9810080at2"/>
<reference evidence="3 4" key="1">
    <citation type="journal article" date="2018" name="Int. J. Syst. Bacteriol.">
        <title>Oceaniradius stylonemae gen. nov., sp. nov., isolated from a red alga, Stylonema cornu-cervi.</title>
        <authorList>
            <person name="Jeong S."/>
        </authorList>
    </citation>
    <scope>NUCLEOTIDE SEQUENCE [LARGE SCALE GENOMIC DNA]</scope>
    <source>
        <strain evidence="3 4">StC1</strain>
    </source>
</reference>
<dbReference type="SFLD" id="SFLDS00019">
    <property type="entry name" value="Glutathione_Transferase_(cytos"/>
    <property type="match status" value="1"/>
</dbReference>
<dbReference type="CDD" id="cd03056">
    <property type="entry name" value="GST_N_4"/>
    <property type="match status" value="1"/>
</dbReference>